<evidence type="ECO:0000313" key="3">
    <source>
        <dbReference type="Proteomes" id="UP001493487"/>
    </source>
</evidence>
<sequence length="48" mass="5659">MTDNNQNDDAQKVKLTAEMPDDNERSDDPQENEFLFPPIHPHYRNDSE</sequence>
<comment type="caution">
    <text evidence="2">The sequence shown here is derived from an EMBL/GenBank/DDBJ whole genome shotgun (WGS) entry which is preliminary data.</text>
</comment>
<evidence type="ECO:0000256" key="1">
    <source>
        <dbReference type="SAM" id="MobiDB-lite"/>
    </source>
</evidence>
<name>A0ABV1KYV7_9BACL</name>
<evidence type="ECO:0000313" key="2">
    <source>
        <dbReference type="EMBL" id="MEQ4485294.1"/>
    </source>
</evidence>
<dbReference type="RefSeq" id="WP_232187277.1">
    <property type="nucleotide sequence ID" value="NZ_JAIOAP010000012.1"/>
</dbReference>
<dbReference type="EMBL" id="JASKHM010000014">
    <property type="protein sequence ID" value="MEQ4485294.1"/>
    <property type="molecule type" value="Genomic_DNA"/>
</dbReference>
<organism evidence="2 3">
    <name type="scientific">Cohnella silvisoli</name>
    <dbReference type="NCBI Taxonomy" id="2873699"/>
    <lineage>
        <taxon>Bacteria</taxon>
        <taxon>Bacillati</taxon>
        <taxon>Bacillota</taxon>
        <taxon>Bacilli</taxon>
        <taxon>Bacillales</taxon>
        <taxon>Paenibacillaceae</taxon>
        <taxon>Cohnella</taxon>
    </lineage>
</organism>
<accession>A0ABV1KYV7</accession>
<reference evidence="2 3" key="1">
    <citation type="journal article" date="2023" name="Genome Announc.">
        <title>Pan-Genome Analyses of the Genus Cohnella and Proposal of the Novel Species Cohnella silvisoli sp. nov., Isolated from Forest Soil.</title>
        <authorList>
            <person name="Wang C."/>
            <person name="Mao L."/>
            <person name="Bao G."/>
            <person name="Zhu H."/>
        </authorList>
    </citation>
    <scope>NUCLEOTIDE SEQUENCE [LARGE SCALE GENOMIC DNA]</scope>
    <source>
        <strain evidence="2 3">NL03-T5-1</strain>
    </source>
</reference>
<keyword evidence="3" id="KW-1185">Reference proteome</keyword>
<proteinExistence type="predicted"/>
<dbReference type="Proteomes" id="UP001493487">
    <property type="component" value="Unassembled WGS sequence"/>
</dbReference>
<feature type="region of interest" description="Disordered" evidence="1">
    <location>
        <begin position="1"/>
        <end position="48"/>
    </location>
</feature>
<protein>
    <submittedName>
        <fullName evidence="2">Uncharacterized protein</fullName>
    </submittedName>
</protein>
<gene>
    <name evidence="2" type="ORF">QJS35_23170</name>
</gene>